<evidence type="ECO:0000256" key="2">
    <source>
        <dbReference type="ARBA" id="ARBA00022448"/>
    </source>
</evidence>
<dbReference type="NCBIfam" id="NF037982">
    <property type="entry name" value="Nramp_1"/>
    <property type="match status" value="1"/>
</dbReference>
<evidence type="ECO:0000256" key="5">
    <source>
        <dbReference type="ARBA" id="ARBA00022989"/>
    </source>
</evidence>
<accession>A0A1W6ZBK2</accession>
<organism evidence="8 9">
    <name type="scientific">Bordetella genomosp. 13</name>
    <dbReference type="NCBI Taxonomy" id="463040"/>
    <lineage>
        <taxon>Bacteria</taxon>
        <taxon>Pseudomonadati</taxon>
        <taxon>Pseudomonadota</taxon>
        <taxon>Betaproteobacteria</taxon>
        <taxon>Burkholderiales</taxon>
        <taxon>Alcaligenaceae</taxon>
        <taxon>Bordetella</taxon>
    </lineage>
</organism>
<dbReference type="GO" id="GO:0005886">
    <property type="term" value="C:plasma membrane"/>
    <property type="evidence" value="ECO:0007669"/>
    <property type="project" value="TreeGrafter"/>
</dbReference>
<evidence type="ECO:0000256" key="1">
    <source>
        <dbReference type="ARBA" id="ARBA00004141"/>
    </source>
</evidence>
<dbReference type="STRING" id="463040.CAL15_09665"/>
<dbReference type="Proteomes" id="UP000194161">
    <property type="component" value="Chromosome"/>
</dbReference>
<dbReference type="KEGG" id="bgm:CAL15_09665"/>
<keyword evidence="4" id="KW-0769">Symport</keyword>
<gene>
    <name evidence="8" type="ORF">CAL15_09665</name>
</gene>
<comment type="subcellular location">
    <subcellularLocation>
        <location evidence="1">Membrane</location>
        <topology evidence="1">Multi-pass membrane protein</topology>
    </subcellularLocation>
</comment>
<dbReference type="GO" id="GO:0034755">
    <property type="term" value="P:iron ion transmembrane transport"/>
    <property type="evidence" value="ECO:0007669"/>
    <property type="project" value="TreeGrafter"/>
</dbReference>
<dbReference type="NCBIfam" id="TIGR01197">
    <property type="entry name" value="nramp"/>
    <property type="match status" value="1"/>
</dbReference>
<evidence type="ECO:0000256" key="7">
    <source>
        <dbReference type="SAM" id="Phobius"/>
    </source>
</evidence>
<evidence type="ECO:0000256" key="4">
    <source>
        <dbReference type="ARBA" id="ARBA00022847"/>
    </source>
</evidence>
<feature type="transmembrane region" description="Helical" evidence="7">
    <location>
        <begin position="205"/>
        <end position="224"/>
    </location>
</feature>
<dbReference type="OrthoDB" id="9787548at2"/>
<feature type="transmembrane region" description="Helical" evidence="7">
    <location>
        <begin position="286"/>
        <end position="310"/>
    </location>
</feature>
<feature type="transmembrane region" description="Helical" evidence="7">
    <location>
        <begin position="404"/>
        <end position="426"/>
    </location>
</feature>
<feature type="transmembrane region" description="Helical" evidence="7">
    <location>
        <begin position="163"/>
        <end position="180"/>
    </location>
</feature>
<dbReference type="GO" id="GO:0015293">
    <property type="term" value="F:symporter activity"/>
    <property type="evidence" value="ECO:0007669"/>
    <property type="project" value="UniProtKB-KW"/>
</dbReference>
<name>A0A1W6ZBK2_9BORD</name>
<dbReference type="PANTHER" id="PTHR11706">
    <property type="entry name" value="SOLUTE CARRIER PROTEIN FAMILY 11 MEMBER"/>
    <property type="match status" value="1"/>
</dbReference>
<keyword evidence="9" id="KW-1185">Reference proteome</keyword>
<feature type="transmembrane region" description="Helical" evidence="7">
    <location>
        <begin position="253"/>
        <end position="274"/>
    </location>
</feature>
<dbReference type="RefSeq" id="WP_086078398.1">
    <property type="nucleotide sequence ID" value="NZ_CP021111.1"/>
</dbReference>
<keyword evidence="2" id="KW-0813">Transport</keyword>
<proteinExistence type="predicted"/>
<dbReference type="PANTHER" id="PTHR11706:SF33">
    <property type="entry name" value="NATURAL RESISTANCE-ASSOCIATED MACROPHAGE PROTEIN 2"/>
    <property type="match status" value="1"/>
</dbReference>
<feature type="transmembrane region" description="Helical" evidence="7">
    <location>
        <begin position="56"/>
        <end position="82"/>
    </location>
</feature>
<protein>
    <submittedName>
        <fullName evidence="8">Manganese transporter</fullName>
    </submittedName>
</protein>
<keyword evidence="6 7" id="KW-0472">Membrane</keyword>
<dbReference type="AlphaFoldDB" id="A0A1W6ZBK2"/>
<feature type="transmembrane region" description="Helical" evidence="7">
    <location>
        <begin position="343"/>
        <end position="362"/>
    </location>
</feature>
<feature type="transmembrane region" description="Helical" evidence="7">
    <location>
        <begin position="368"/>
        <end position="392"/>
    </location>
</feature>
<dbReference type="Pfam" id="PF01566">
    <property type="entry name" value="Nramp"/>
    <property type="match status" value="1"/>
</dbReference>
<evidence type="ECO:0000256" key="3">
    <source>
        <dbReference type="ARBA" id="ARBA00022692"/>
    </source>
</evidence>
<keyword evidence="3 7" id="KW-0812">Transmembrane</keyword>
<feature type="transmembrane region" description="Helical" evidence="7">
    <location>
        <begin position="103"/>
        <end position="125"/>
    </location>
</feature>
<keyword evidence="5 7" id="KW-1133">Transmembrane helix</keyword>
<evidence type="ECO:0000256" key="6">
    <source>
        <dbReference type="ARBA" id="ARBA00023136"/>
    </source>
</evidence>
<feature type="transmembrane region" description="Helical" evidence="7">
    <location>
        <begin position="131"/>
        <end position="151"/>
    </location>
</feature>
<reference evidence="8 9" key="1">
    <citation type="submission" date="2017-05" db="EMBL/GenBank/DDBJ databases">
        <title>Complete and WGS of Bordetella genogroups.</title>
        <authorList>
            <person name="Spilker T."/>
            <person name="LiPuma J."/>
        </authorList>
    </citation>
    <scope>NUCLEOTIDE SEQUENCE [LARGE SCALE GENOMIC DNA]</scope>
    <source>
        <strain evidence="8 9">AU7206</strain>
    </source>
</reference>
<dbReference type="PRINTS" id="PR00447">
    <property type="entry name" value="NATRESASSCMP"/>
</dbReference>
<evidence type="ECO:0000313" key="8">
    <source>
        <dbReference type="EMBL" id="ARP94632.1"/>
    </source>
</evidence>
<dbReference type="GO" id="GO:0015086">
    <property type="term" value="F:cadmium ion transmembrane transporter activity"/>
    <property type="evidence" value="ECO:0007669"/>
    <property type="project" value="TreeGrafter"/>
</dbReference>
<evidence type="ECO:0000313" key="9">
    <source>
        <dbReference type="Proteomes" id="UP000194161"/>
    </source>
</evidence>
<dbReference type="GO" id="GO:0005384">
    <property type="term" value="F:manganese ion transmembrane transporter activity"/>
    <property type="evidence" value="ECO:0007669"/>
    <property type="project" value="TreeGrafter"/>
</dbReference>
<sequence length="430" mass="43494">MNTLILALSGSAAAHQHPPLRMAGLRAVAGSGLLVAVGYIDPGNWATDIAGGSGFGYGLLAVVFAAALLGMGFQVLTARLALATGQDLATLTARHLPRPLARSAWLAGEAAILATALAELIGGAIALRLLLGLPLMAGVGVTALGTLAVFYAARRNADRHEQVIGVLLGVVAVAFVYLLVRAQPSAGDVASGIADTGNTLRDPEAFLIALGILGATLMPHNLYLHSGALAQRAAALSAADRPMAMRIARNDTMVSLGIAMLINAAIMVVAAASLSGSGPVVASLDGAHAAIGQTLGAAAAVVFGVALYAAGQSSTITGVMAGRVLSRGFQPAGSGWWERRRAVITRAVAGVAALALLAATGGRDPDGLLVLSQVILSLALPFALIPLVVLARRRDVMGRYVLRGGWAVAALAATTGIVLLDGYLLAQTLF</sequence>
<dbReference type="EMBL" id="CP021111">
    <property type="protein sequence ID" value="ARP94632.1"/>
    <property type="molecule type" value="Genomic_DNA"/>
</dbReference>
<dbReference type="InterPro" id="IPR001046">
    <property type="entry name" value="NRAMP_fam"/>
</dbReference>